<keyword evidence="5" id="KW-0539">Nucleus</keyword>
<evidence type="ECO:0000256" key="2">
    <source>
        <dbReference type="ARBA" id="ARBA00022723"/>
    </source>
</evidence>
<reference evidence="8 9" key="1">
    <citation type="submission" date="2023-10" db="EMBL/GenBank/DDBJ databases">
        <title>Genomes of two closely related lineages of the louse Polyplax serrata with different host specificities.</title>
        <authorList>
            <person name="Martinu J."/>
            <person name="Tarabai H."/>
            <person name="Stefka J."/>
            <person name="Hypsa V."/>
        </authorList>
    </citation>
    <scope>NUCLEOTIDE SEQUENCE [LARGE SCALE GENOMIC DNA]</scope>
    <source>
        <strain evidence="8">HR10_N</strain>
    </source>
</reference>
<evidence type="ECO:0000256" key="1">
    <source>
        <dbReference type="ARBA" id="ARBA00004123"/>
    </source>
</evidence>
<evidence type="ECO:0000256" key="4">
    <source>
        <dbReference type="ARBA" id="ARBA00022833"/>
    </source>
</evidence>
<evidence type="ECO:0000259" key="7">
    <source>
        <dbReference type="PROSITE" id="PS50097"/>
    </source>
</evidence>
<dbReference type="PANTHER" id="PTHR23110:SF99">
    <property type="entry name" value="BROAD-COMPLEX CORE PROTEIN ISOFORM 6"/>
    <property type="match status" value="1"/>
</dbReference>
<dbReference type="PROSITE" id="PS50097">
    <property type="entry name" value="BTB"/>
    <property type="match status" value="1"/>
</dbReference>
<dbReference type="InterPro" id="IPR003656">
    <property type="entry name" value="Znf_BED"/>
</dbReference>
<keyword evidence="4" id="KW-0862">Zinc</keyword>
<dbReference type="CDD" id="cd18315">
    <property type="entry name" value="BTB_POZ_BAB-like"/>
    <property type="match status" value="1"/>
</dbReference>
<dbReference type="AlphaFoldDB" id="A0AAN8P1B4"/>
<feature type="compositionally biased region" description="Acidic residues" evidence="6">
    <location>
        <begin position="235"/>
        <end position="250"/>
    </location>
</feature>
<dbReference type="Pfam" id="PF02892">
    <property type="entry name" value="zf-BED"/>
    <property type="match status" value="1"/>
</dbReference>
<organism evidence="8 9">
    <name type="scientific">Polyplax serrata</name>
    <name type="common">Common mouse louse</name>
    <dbReference type="NCBI Taxonomy" id="468196"/>
    <lineage>
        <taxon>Eukaryota</taxon>
        <taxon>Metazoa</taxon>
        <taxon>Ecdysozoa</taxon>
        <taxon>Arthropoda</taxon>
        <taxon>Hexapoda</taxon>
        <taxon>Insecta</taxon>
        <taxon>Pterygota</taxon>
        <taxon>Neoptera</taxon>
        <taxon>Paraneoptera</taxon>
        <taxon>Psocodea</taxon>
        <taxon>Troctomorpha</taxon>
        <taxon>Phthiraptera</taxon>
        <taxon>Anoplura</taxon>
        <taxon>Polyplacidae</taxon>
        <taxon>Polyplax</taxon>
    </lineage>
</organism>
<dbReference type="PANTHER" id="PTHR23110">
    <property type="entry name" value="BTB DOMAIN TRANSCRIPTION FACTOR"/>
    <property type="match status" value="1"/>
</dbReference>
<dbReference type="InterPro" id="IPR051095">
    <property type="entry name" value="Dros_DevTransReg"/>
</dbReference>
<dbReference type="GO" id="GO:0003677">
    <property type="term" value="F:DNA binding"/>
    <property type="evidence" value="ECO:0007669"/>
    <property type="project" value="InterPro"/>
</dbReference>
<dbReference type="Pfam" id="PF00651">
    <property type="entry name" value="BTB"/>
    <property type="match status" value="1"/>
</dbReference>
<evidence type="ECO:0000313" key="9">
    <source>
        <dbReference type="Proteomes" id="UP001372834"/>
    </source>
</evidence>
<dbReference type="SMART" id="SM00225">
    <property type="entry name" value="BTB"/>
    <property type="match status" value="1"/>
</dbReference>
<dbReference type="Proteomes" id="UP001372834">
    <property type="component" value="Unassembled WGS sequence"/>
</dbReference>
<keyword evidence="2" id="KW-0479">Metal-binding</keyword>
<dbReference type="InterPro" id="IPR011333">
    <property type="entry name" value="SKP1/BTB/POZ_sf"/>
</dbReference>
<comment type="caution">
    <text evidence="8">The sequence shown here is derived from an EMBL/GenBank/DDBJ whole genome shotgun (WGS) entry which is preliminary data.</text>
</comment>
<name>A0AAN8P1B4_POLSC</name>
<dbReference type="EMBL" id="JAWJWE010000036">
    <property type="protein sequence ID" value="KAK6629311.1"/>
    <property type="molecule type" value="Genomic_DNA"/>
</dbReference>
<evidence type="ECO:0000256" key="5">
    <source>
        <dbReference type="ARBA" id="ARBA00023242"/>
    </source>
</evidence>
<gene>
    <name evidence="8" type="ORF">RUM43_003128</name>
</gene>
<evidence type="ECO:0000256" key="3">
    <source>
        <dbReference type="ARBA" id="ARBA00022771"/>
    </source>
</evidence>
<keyword evidence="3" id="KW-0863">Zinc-finger</keyword>
<evidence type="ECO:0000256" key="6">
    <source>
        <dbReference type="SAM" id="MobiDB-lite"/>
    </source>
</evidence>
<sequence length="426" mass="48251">MIPFRLSKCNKFRINVEYAVHLGRKPAASCFTDETDKRFSLKWSDFRSNLTEGFHDLLEENSMVDVTLAADGKFVQAHKLVLSVCSPYFKNLFKVNPCQHPIVILKDVGHNELSDMIQFMYKGEVGVRHQDLPAFLKLADTLKVKGLATEKMESGTYDLSKKSSLAKARVRKKRNKISIGDCDKENSESHCLDDAFHTNRKRRQSTKSVALKKVTERKRCKVDSECVNVKSESSVSDDDTSDKGDSDDEVTFDLPASVVDEIKCDSKSVSFESGCDVKNSFKMKNESENSQTVMVNKTGYLVDDADSDNNDNSGDLDNFEMSANQFDPNNSTEIDQTPQGHISSLIISRAPRAFVWDYFLKETHQAICLNCGKTFKGQRPNTICEQHLKRMHPEFYKILLEKKIKRAELHMNPVVMGLGLPSYDHD</sequence>
<feature type="region of interest" description="Disordered" evidence="6">
    <location>
        <begin position="231"/>
        <end position="250"/>
    </location>
</feature>
<dbReference type="Gene3D" id="3.30.710.10">
    <property type="entry name" value="Potassium Channel Kv1.1, Chain A"/>
    <property type="match status" value="1"/>
</dbReference>
<dbReference type="InterPro" id="IPR000210">
    <property type="entry name" value="BTB/POZ_dom"/>
</dbReference>
<comment type="subcellular location">
    <subcellularLocation>
        <location evidence="1">Nucleus</location>
    </subcellularLocation>
</comment>
<accession>A0AAN8P1B4</accession>
<dbReference type="GO" id="GO:0008270">
    <property type="term" value="F:zinc ion binding"/>
    <property type="evidence" value="ECO:0007669"/>
    <property type="project" value="UniProtKB-KW"/>
</dbReference>
<protein>
    <recommendedName>
        <fullName evidence="7">BTB domain-containing protein</fullName>
    </recommendedName>
</protein>
<dbReference type="SUPFAM" id="SSF54695">
    <property type="entry name" value="POZ domain"/>
    <property type="match status" value="1"/>
</dbReference>
<evidence type="ECO:0000313" key="8">
    <source>
        <dbReference type="EMBL" id="KAK6629311.1"/>
    </source>
</evidence>
<proteinExistence type="predicted"/>
<dbReference type="GO" id="GO:0006357">
    <property type="term" value="P:regulation of transcription by RNA polymerase II"/>
    <property type="evidence" value="ECO:0007669"/>
    <property type="project" value="TreeGrafter"/>
</dbReference>
<feature type="domain" description="BTB" evidence="7">
    <location>
        <begin position="64"/>
        <end position="129"/>
    </location>
</feature>
<dbReference type="GO" id="GO:0005634">
    <property type="term" value="C:nucleus"/>
    <property type="evidence" value="ECO:0007669"/>
    <property type="project" value="UniProtKB-SubCell"/>
</dbReference>